<dbReference type="EMBL" id="PETW01000031">
    <property type="protein sequence ID" value="PIV46345.1"/>
    <property type="molecule type" value="Genomic_DNA"/>
</dbReference>
<dbReference type="FunFam" id="2.40.50.140:FF:000007">
    <property type="entry name" value="40S ribosomal protein S23"/>
    <property type="match status" value="1"/>
</dbReference>
<dbReference type="Proteomes" id="UP000228989">
    <property type="component" value="Unassembled WGS sequence"/>
</dbReference>
<proteinExistence type="inferred from homology"/>
<dbReference type="Proteomes" id="UP000230713">
    <property type="component" value="Unassembled WGS sequence"/>
</dbReference>
<dbReference type="EMBL" id="PEUT01000025">
    <property type="protein sequence ID" value="PIV13809.1"/>
    <property type="molecule type" value="Genomic_DNA"/>
</dbReference>
<accession>A0A2H9MMU7</accession>
<dbReference type="PANTHER" id="PTHR11652">
    <property type="entry name" value="30S RIBOSOMAL PROTEIN S12 FAMILY MEMBER"/>
    <property type="match status" value="1"/>
</dbReference>
<dbReference type="InterPro" id="IPR012340">
    <property type="entry name" value="NA-bd_OB-fold"/>
</dbReference>
<keyword evidence="3 5" id="KW-0687">Ribonucleoprotein</keyword>
<dbReference type="EMBL" id="PFFF01000015">
    <property type="protein sequence ID" value="PIV89840.1"/>
    <property type="molecule type" value="Genomic_DNA"/>
</dbReference>
<evidence type="ECO:0000313" key="14">
    <source>
        <dbReference type="Proteomes" id="UP000228888"/>
    </source>
</evidence>
<accession>A0A2H9M6Y7</accession>
<evidence type="ECO:0000256" key="5">
    <source>
        <dbReference type="RuleBase" id="RU003622"/>
    </source>
</evidence>
<accession>A0A2H9M497</accession>
<evidence type="ECO:0000313" key="12">
    <source>
        <dbReference type="EMBL" id="PJC01495.1"/>
    </source>
</evidence>
<evidence type="ECO:0000313" key="7">
    <source>
        <dbReference type="EMBL" id="PIV46345.1"/>
    </source>
</evidence>
<dbReference type="Gene3D" id="2.40.50.140">
    <property type="entry name" value="Nucleic acid-binding proteins"/>
    <property type="match status" value="1"/>
</dbReference>
<evidence type="ECO:0000313" key="6">
    <source>
        <dbReference type="EMBL" id="PIV13809.1"/>
    </source>
</evidence>
<evidence type="ECO:0000313" key="10">
    <source>
        <dbReference type="EMBL" id="PIY99908.1"/>
    </source>
</evidence>
<evidence type="ECO:0000256" key="3">
    <source>
        <dbReference type="ARBA" id="ARBA00023274"/>
    </source>
</evidence>
<keyword evidence="2 5" id="KW-0689">Ribosomal protein</keyword>
<dbReference type="Pfam" id="PF00164">
    <property type="entry name" value="Ribosom_S12_S23"/>
    <property type="match status" value="1"/>
</dbReference>
<accession>A0A2H9RDA4</accession>
<evidence type="ECO:0000256" key="4">
    <source>
        <dbReference type="ARBA" id="ARBA00035314"/>
    </source>
</evidence>
<dbReference type="InterPro" id="IPR006032">
    <property type="entry name" value="Ribosomal_uS12"/>
</dbReference>
<dbReference type="Proteomes" id="UP000230477">
    <property type="component" value="Unassembled WGS sequence"/>
</dbReference>
<dbReference type="PIRSF" id="PIRSF002133">
    <property type="entry name" value="Ribosomal_S12/S23"/>
    <property type="match status" value="1"/>
</dbReference>
<dbReference type="EMBL" id="PFIH01000064">
    <property type="protein sequence ID" value="PIX27876.1"/>
    <property type="molecule type" value="Genomic_DNA"/>
</dbReference>
<evidence type="ECO:0000256" key="1">
    <source>
        <dbReference type="ARBA" id="ARBA00005657"/>
    </source>
</evidence>
<dbReference type="GO" id="GO:0006412">
    <property type="term" value="P:translation"/>
    <property type="evidence" value="ECO:0007669"/>
    <property type="project" value="InterPro"/>
</dbReference>
<accession>A0A2H9QSA6</accession>
<reference evidence="11" key="1">
    <citation type="submission" date="2017-09" db="EMBL/GenBank/DDBJ databases">
        <title>Depth-based differentiation of microbial function through sediment-hosted aquifers and enrichment of novel symbionts in the deep terrestrial subsurface.</title>
        <authorList>
            <person name="Probst A.J."/>
            <person name="Ladd B."/>
            <person name="Jarett J.K."/>
            <person name="Geller-Mcgrath D.E."/>
            <person name="Sieber C.M."/>
            <person name="Emerson J.B."/>
            <person name="Anantharaman K."/>
            <person name="Thomas B.C."/>
            <person name="Malmstrom R."/>
            <person name="Stieglmeier M."/>
            <person name="Klingl A."/>
            <person name="Woyke T."/>
            <person name="Ryan C.M."/>
            <person name="Banfield J.F."/>
        </authorList>
    </citation>
    <scope>NUCLEOTIDE SEQUENCE [LARGE SCALE GENOMIC DNA]</scope>
    <source>
        <strain evidence="7">CG02_land_8_20_14_3_00_31_209</strain>
        <strain evidence="6">CG03_land_8_20_14_0_80_31_114</strain>
        <strain evidence="8">CG17_big_fil_post_rev_8_21_14_2_50_31_73</strain>
        <strain evidence="10">CG_4_10_14_0_8_um_filter_31_133</strain>
        <strain evidence="9">CG_4_8_14_3_um_filter</strain>
        <strain evidence="12">CG_4_9_14_0_8_um_filter_31_21</strain>
        <strain evidence="11">CG_4_9_14_3_um_filter_31_125</strain>
    </source>
</reference>
<comment type="similarity">
    <text evidence="1 5">Belongs to the universal ribosomal protein uS12 family.</text>
</comment>
<organism evidence="11 14">
    <name type="scientific">Huberarchaeum crystalense</name>
    <dbReference type="NCBI Taxonomy" id="2014257"/>
    <lineage>
        <taxon>Archaea</taxon>
        <taxon>Candidatus Huberarchaeota</taxon>
        <taxon>Candidatus Huberarchaeia</taxon>
        <taxon>Candidatus Huberarchaeales</taxon>
        <taxon>Candidatus Huberarchaeaceae</taxon>
        <taxon>Candidatus Huberarchaeum</taxon>
    </lineage>
</organism>
<evidence type="ECO:0000313" key="9">
    <source>
        <dbReference type="EMBL" id="PIX27876.1"/>
    </source>
</evidence>
<dbReference type="AlphaFoldDB" id="A0A2H9QSA6"/>
<accession>A0A2H9P8R4</accession>
<dbReference type="GO" id="GO:1990904">
    <property type="term" value="C:ribonucleoprotein complex"/>
    <property type="evidence" value="ECO:0007669"/>
    <property type="project" value="UniProtKB-KW"/>
</dbReference>
<name>A0A2H9QSA6_HUBC1</name>
<dbReference type="GO" id="GO:0003735">
    <property type="term" value="F:structural constituent of ribosome"/>
    <property type="evidence" value="ECO:0007669"/>
    <property type="project" value="InterPro"/>
</dbReference>
<dbReference type="Proteomes" id="UP000228888">
    <property type="component" value="Unassembled WGS sequence"/>
</dbReference>
<reference evidence="13 14" key="2">
    <citation type="submission" date="2017-09" db="EMBL/GenBank/DDBJ databases">
        <title>Depth-based differentiation of microbial function through sediment-hosted aquifers and enrichment of novel symbionts in the deep terrestrial subsurface.</title>
        <authorList>
            <person name="Probst A.J."/>
            <person name="Ladd B."/>
            <person name="Jarett J.K."/>
            <person name="Geller-Mcgrath D.E."/>
            <person name="Sieber C.M.K."/>
            <person name="Emerson J.B."/>
            <person name="Anantharaman K."/>
            <person name="Thomas B.C."/>
            <person name="Malmstrom R."/>
            <person name="Stieglmeier M."/>
            <person name="Klingl A."/>
            <person name="Woyke T."/>
            <person name="Ryan C.M."/>
            <person name="Banfield J.F."/>
        </authorList>
    </citation>
    <scope>NUCLEOTIDE SEQUENCE [LARGE SCALE GENOMIC DNA]</scope>
</reference>
<protein>
    <recommendedName>
        <fullName evidence="4">30S ribosomal protein S12</fullName>
    </recommendedName>
</protein>
<evidence type="ECO:0000313" key="8">
    <source>
        <dbReference type="EMBL" id="PIV89840.1"/>
    </source>
</evidence>
<dbReference type="EMBL" id="PFSX01000028">
    <property type="protein sequence ID" value="PJC01495.1"/>
    <property type="molecule type" value="Genomic_DNA"/>
</dbReference>
<dbReference type="Proteomes" id="UP000231449">
    <property type="component" value="Unassembled WGS sequence"/>
</dbReference>
<evidence type="ECO:0000313" key="13">
    <source>
        <dbReference type="Proteomes" id="UP000228874"/>
    </source>
</evidence>
<dbReference type="Proteomes" id="UP000228874">
    <property type="component" value="Unassembled WGS sequence"/>
</dbReference>
<dbReference type="GO" id="GO:0005840">
    <property type="term" value="C:ribosome"/>
    <property type="evidence" value="ECO:0007669"/>
    <property type="project" value="UniProtKB-KW"/>
</dbReference>
<dbReference type="SUPFAM" id="SSF50249">
    <property type="entry name" value="Nucleic acid-binding proteins"/>
    <property type="match status" value="1"/>
</dbReference>
<accession>A0A2H9N1W8</accession>
<sequence>MALIRKLLRQKKAQKLQKKRYVHKLIKRTKKGIDPLDGSPQARALVLEKRTVEQKQPHSGLIRVVRTQLIKSGRQVTAFLPREGAEKHIAEHDIVTIESVHGAQGGAKGAIPGVKYLVIKVNGVSLEQIRRGKKQKPIK</sequence>
<dbReference type="EMBL" id="PFUW01000020">
    <property type="protein sequence ID" value="PJB04068.1"/>
    <property type="molecule type" value="Genomic_DNA"/>
</dbReference>
<comment type="caution">
    <text evidence="11">The sequence shown here is derived from an EMBL/GenBank/DDBJ whole genome shotgun (WGS) entry which is preliminary data.</text>
</comment>
<dbReference type="EMBL" id="PFMG01000022">
    <property type="protein sequence ID" value="PIY99908.1"/>
    <property type="molecule type" value="Genomic_DNA"/>
</dbReference>
<dbReference type="Proteomes" id="UP000231232">
    <property type="component" value="Unassembled WGS sequence"/>
</dbReference>
<evidence type="ECO:0000313" key="11">
    <source>
        <dbReference type="EMBL" id="PJB04068.1"/>
    </source>
</evidence>
<gene>
    <name evidence="11" type="primary">rps12P</name>
    <name evidence="12" type="ORF">CO072_01125</name>
    <name evidence="11" type="ORF">CO124_01370</name>
    <name evidence="7" type="ORF">COS22_01835</name>
    <name evidence="6" type="ORF">COS45_01040</name>
    <name evidence="8" type="ORF">COW47_00475</name>
    <name evidence="10" type="ORF">COY63_00875</name>
    <name evidence="9" type="ORF">COZ66_02495</name>
</gene>
<evidence type="ECO:0000256" key="2">
    <source>
        <dbReference type="ARBA" id="ARBA00022980"/>
    </source>
</evidence>